<evidence type="ECO:0000313" key="2">
    <source>
        <dbReference type="EMBL" id="SFE52644.1"/>
    </source>
</evidence>
<dbReference type="STRING" id="35752.SAMN05421541_102181"/>
<evidence type="ECO:0000256" key="1">
    <source>
        <dbReference type="SAM" id="Coils"/>
    </source>
</evidence>
<gene>
    <name evidence="2" type="ORF">SAMN05421541_102181</name>
</gene>
<dbReference type="AlphaFoldDB" id="A0A1I2B907"/>
<protein>
    <submittedName>
        <fullName evidence="2">Uncharacterized protein</fullName>
    </submittedName>
</protein>
<keyword evidence="3" id="KW-1185">Reference proteome</keyword>
<evidence type="ECO:0000313" key="3">
    <source>
        <dbReference type="Proteomes" id="UP000199645"/>
    </source>
</evidence>
<sequence length="240" mass="27041">MSERLCVCGHPQGRHLLARRDCKSCRDCTAFEAAAVVALDVTALLAEVEGDASREADLAARLADVERQLAEARRQRDANMTASADAARKLIAERDGAAERWANAREEIERLTAQLGQAEDRCRQIQDEDLPEAIATATKELQAELDLARLTVGDLRQHEITRARLLQERGAEVTSLRDRLKQAEEYARDLQDQLPAGERLYDTHVRYLCPVCGGRYREFHTTHPCARLVPVRVRITFIEE</sequence>
<organism evidence="2 3">
    <name type="scientific">Actinoplanes philippinensis</name>
    <dbReference type="NCBI Taxonomy" id="35752"/>
    <lineage>
        <taxon>Bacteria</taxon>
        <taxon>Bacillati</taxon>
        <taxon>Actinomycetota</taxon>
        <taxon>Actinomycetes</taxon>
        <taxon>Micromonosporales</taxon>
        <taxon>Micromonosporaceae</taxon>
        <taxon>Actinoplanes</taxon>
    </lineage>
</organism>
<keyword evidence="1" id="KW-0175">Coiled coil</keyword>
<dbReference type="EMBL" id="FONV01000002">
    <property type="protein sequence ID" value="SFE52644.1"/>
    <property type="molecule type" value="Genomic_DNA"/>
</dbReference>
<accession>A0A1I2B907</accession>
<feature type="coiled-coil region" evidence="1">
    <location>
        <begin position="55"/>
        <end position="128"/>
    </location>
</feature>
<proteinExistence type="predicted"/>
<reference evidence="2 3" key="1">
    <citation type="submission" date="2016-10" db="EMBL/GenBank/DDBJ databases">
        <authorList>
            <person name="de Groot N.N."/>
        </authorList>
    </citation>
    <scope>NUCLEOTIDE SEQUENCE [LARGE SCALE GENOMIC DNA]</scope>
    <source>
        <strain evidence="2 3">DSM 43019</strain>
    </source>
</reference>
<name>A0A1I2B907_9ACTN</name>
<dbReference type="OrthoDB" id="4867607at2"/>
<dbReference type="Proteomes" id="UP000199645">
    <property type="component" value="Unassembled WGS sequence"/>
</dbReference>
<dbReference type="RefSeq" id="WP_093610272.1">
    <property type="nucleotide sequence ID" value="NZ_BOMT01000016.1"/>
</dbReference>